<evidence type="ECO:0000313" key="4">
    <source>
        <dbReference type="Proteomes" id="UP000754883"/>
    </source>
</evidence>
<proteinExistence type="predicted"/>
<feature type="region of interest" description="Disordered" evidence="1">
    <location>
        <begin position="48"/>
        <end position="69"/>
    </location>
</feature>
<feature type="compositionally biased region" description="Low complexity" evidence="1">
    <location>
        <begin position="161"/>
        <end position="175"/>
    </location>
</feature>
<evidence type="ECO:0000256" key="1">
    <source>
        <dbReference type="SAM" id="MobiDB-lite"/>
    </source>
</evidence>
<dbReference type="InterPro" id="IPR046539">
    <property type="entry name" value="DUF6604"/>
</dbReference>
<name>A0A9N9UMG4_9HYPO</name>
<dbReference type="Pfam" id="PF20253">
    <property type="entry name" value="DUF6604"/>
    <property type="match status" value="1"/>
</dbReference>
<protein>
    <recommendedName>
        <fullName evidence="2">DUF6604 domain-containing protein</fullName>
    </recommendedName>
</protein>
<dbReference type="EMBL" id="CABFNO020001481">
    <property type="protein sequence ID" value="CAG9992224.1"/>
    <property type="molecule type" value="Genomic_DNA"/>
</dbReference>
<dbReference type="AlphaFoldDB" id="A0A9N9UMG4"/>
<accession>A0A9N9UMG4</accession>
<feature type="domain" description="DUF6604" evidence="2">
    <location>
        <begin position="11"/>
        <end position="288"/>
    </location>
</feature>
<evidence type="ECO:0000313" key="3">
    <source>
        <dbReference type="EMBL" id="CAG9992224.1"/>
    </source>
</evidence>
<gene>
    <name evidence="3" type="ORF">CBYS24578_00015144</name>
</gene>
<dbReference type="PANTHER" id="PTHR38795">
    <property type="entry name" value="DUF6604 DOMAIN-CONTAINING PROTEIN"/>
    <property type="match status" value="1"/>
</dbReference>
<evidence type="ECO:0000259" key="2">
    <source>
        <dbReference type="Pfam" id="PF20253"/>
    </source>
</evidence>
<feature type="region of interest" description="Disordered" evidence="1">
    <location>
        <begin position="158"/>
        <end position="177"/>
    </location>
</feature>
<keyword evidence="4" id="KW-1185">Reference proteome</keyword>
<feature type="compositionally biased region" description="Basic residues" evidence="1">
    <location>
        <begin position="50"/>
        <end position="62"/>
    </location>
</feature>
<comment type="caution">
    <text evidence="3">The sequence shown here is derived from an EMBL/GenBank/DDBJ whole genome shotgun (WGS) entry which is preliminary data.</text>
</comment>
<dbReference type="PANTHER" id="PTHR38795:SF1">
    <property type="entry name" value="DUF6604 DOMAIN-CONTAINING PROTEIN"/>
    <property type="match status" value="1"/>
</dbReference>
<organism evidence="3 4">
    <name type="scientific">Clonostachys byssicola</name>
    <dbReference type="NCBI Taxonomy" id="160290"/>
    <lineage>
        <taxon>Eukaryota</taxon>
        <taxon>Fungi</taxon>
        <taxon>Dikarya</taxon>
        <taxon>Ascomycota</taxon>
        <taxon>Pezizomycotina</taxon>
        <taxon>Sordariomycetes</taxon>
        <taxon>Hypocreomycetidae</taxon>
        <taxon>Hypocreales</taxon>
        <taxon>Bionectriaceae</taxon>
        <taxon>Clonostachys</taxon>
    </lineage>
</organism>
<sequence>MLPSELSGVYRQYKEDTDSVAAWLASTAKSCGYPADLLASPWDAPQAKAKSNRLKGKQRKQAKASGKAKAAPKTNKYIVAIKDFLPLANFIAGRTNPSVAVPAVFSQTLNRVITLRAGYGQMRTESGAEPDSKGDEKHGYFVGVLEAVRDSLRPGMTPEEAAASADKPSASSNASPFQANAEDLSNKFAALDVDDPSQAFIDDFVNAPVERPKAQEQDPVAYAAEEQVSLEEMLFSLTLLMNDLMRIRSRIEWIWSNHRDGFFDLGAAAVATNVAVALARGMIDEVEPMLNRYEGGAYGLLNKFFLMLGLRKGYTLDELVLDGDDNFPYDLYELTNEAYLVAYRLLLSCADVLQPSQLPLIKEGLFGHYDAKSDRTKKSGAQKFLEDQIIIMELFTEFITVIRCVPGYPVEDEVLRGMRVLEKTKTVPFSLVFAVQILLDINHTMRDATRSSFNIMVQQTSAVETHLKSYLEYHKTLRIDNWPASNDMALKQLIQRIQWMGSDPIHKVKSKVMRSMGVPVSPQMELHRILIYSPVLAGMYLYRTRYDMWDAGIAIANAWGSITYTAHLYNALRQQNLVQGLWPDMDLTLSLLGESSVWVGDERPVGIGDCFKKFCLQMGVTASAFTTNRRKKIGTLHSRAGPRGIKDGCPVSSKFTAEFIASHESELNWTPEMVQDILARSRSLVEEPSENRLIMSQLDGPIKGKGKGQQKDKTDLPTAEELVKALILALHFESLEMAFPYTLMHRWCWNLLRQVKNECDPLLRELYTPAYIERENQLPWIIGYILMAASGIDGGVQDGRLLKAAADVFKVMTETEAGMVSIVVMKKLGFDIGFEAEETDAEKE</sequence>
<dbReference type="Proteomes" id="UP000754883">
    <property type="component" value="Unassembled WGS sequence"/>
</dbReference>
<reference evidence="4" key="1">
    <citation type="submission" date="2019-06" db="EMBL/GenBank/DDBJ databases">
        <authorList>
            <person name="Broberg M."/>
        </authorList>
    </citation>
    <scope>NUCLEOTIDE SEQUENCE [LARGE SCALE GENOMIC DNA]</scope>
</reference>
<reference evidence="3 4" key="2">
    <citation type="submission" date="2021-10" db="EMBL/GenBank/DDBJ databases">
        <authorList>
            <person name="Piombo E."/>
        </authorList>
    </citation>
    <scope>NUCLEOTIDE SEQUENCE [LARGE SCALE GENOMIC DNA]</scope>
</reference>
<dbReference type="OrthoDB" id="5238236at2759"/>